<keyword evidence="9" id="KW-0408">Iron</keyword>
<keyword evidence="14" id="KW-0813">Transport</keyword>
<dbReference type="InterPro" id="IPR017927">
    <property type="entry name" value="FAD-bd_FR_type"/>
</dbReference>
<dbReference type="InterPro" id="IPR008333">
    <property type="entry name" value="Cbr1-like_FAD-bd_dom"/>
</dbReference>
<evidence type="ECO:0000256" key="12">
    <source>
        <dbReference type="ARBA" id="ARBA00048649"/>
    </source>
</evidence>
<evidence type="ECO:0000256" key="2">
    <source>
        <dbReference type="ARBA" id="ARBA00006401"/>
    </source>
</evidence>
<dbReference type="InterPro" id="IPR000971">
    <property type="entry name" value="Globin"/>
</dbReference>
<keyword evidence="4 14" id="KW-0349">Heme</keyword>
<dbReference type="EC" id="1.14.12.17" evidence="3"/>
<comment type="caution">
    <text evidence="17">The sequence shown here is derived from an EMBL/GenBank/DDBJ whole genome shotgun (WGS) entry which is preliminary data.</text>
</comment>
<dbReference type="Gene3D" id="2.40.30.10">
    <property type="entry name" value="Translation factors"/>
    <property type="match status" value="1"/>
</dbReference>
<evidence type="ECO:0000313" key="18">
    <source>
        <dbReference type="Proteomes" id="UP001484097"/>
    </source>
</evidence>
<evidence type="ECO:0000256" key="6">
    <source>
        <dbReference type="ARBA" id="ARBA00022714"/>
    </source>
</evidence>
<evidence type="ECO:0000256" key="3">
    <source>
        <dbReference type="ARBA" id="ARBA00012229"/>
    </source>
</evidence>
<keyword evidence="18" id="KW-1185">Reference proteome</keyword>
<dbReference type="Pfam" id="PF00175">
    <property type="entry name" value="NAD_binding_1"/>
    <property type="match status" value="1"/>
</dbReference>
<keyword evidence="11" id="KW-0520">NAD</keyword>
<comment type="catalytic activity">
    <reaction evidence="13">
        <text>2 nitric oxide + NADPH + 2 O2 = 2 nitrate + NADP(+) + H(+)</text>
        <dbReference type="Rhea" id="RHEA:19465"/>
        <dbReference type="ChEBI" id="CHEBI:15378"/>
        <dbReference type="ChEBI" id="CHEBI:15379"/>
        <dbReference type="ChEBI" id="CHEBI:16480"/>
        <dbReference type="ChEBI" id="CHEBI:17632"/>
        <dbReference type="ChEBI" id="CHEBI:57783"/>
        <dbReference type="ChEBI" id="CHEBI:58349"/>
        <dbReference type="EC" id="1.14.12.17"/>
    </reaction>
</comment>
<comment type="similarity">
    <text evidence="2">In the C-terminal section; belongs to the flavoprotein pyridine nucleotide cytochrome reductase family.</text>
</comment>
<comment type="similarity">
    <text evidence="14">Belongs to the globin family.</text>
</comment>
<comment type="catalytic activity">
    <reaction evidence="12">
        <text>2 nitric oxide + NADH + 2 O2 = 2 nitrate + NAD(+) + H(+)</text>
        <dbReference type="Rhea" id="RHEA:19469"/>
        <dbReference type="ChEBI" id="CHEBI:15378"/>
        <dbReference type="ChEBI" id="CHEBI:15379"/>
        <dbReference type="ChEBI" id="CHEBI:16480"/>
        <dbReference type="ChEBI" id="CHEBI:17632"/>
        <dbReference type="ChEBI" id="CHEBI:57540"/>
        <dbReference type="ChEBI" id="CHEBI:57945"/>
        <dbReference type="EC" id="1.14.12.17"/>
    </reaction>
</comment>
<keyword evidence="6" id="KW-0001">2Fe-2S</keyword>
<dbReference type="Gene3D" id="1.10.490.10">
    <property type="entry name" value="Globins"/>
    <property type="match status" value="1"/>
</dbReference>
<evidence type="ECO:0000256" key="10">
    <source>
        <dbReference type="ARBA" id="ARBA00023014"/>
    </source>
</evidence>
<dbReference type="PANTHER" id="PTHR43396:SF3">
    <property type="entry name" value="FLAVOHEMOPROTEIN"/>
    <property type="match status" value="1"/>
</dbReference>
<dbReference type="PROSITE" id="PS51384">
    <property type="entry name" value="FAD_FR"/>
    <property type="match status" value="1"/>
</dbReference>
<gene>
    <name evidence="17" type="ORF">ABDK96_07170</name>
</gene>
<dbReference type="Pfam" id="PF00970">
    <property type="entry name" value="FAD_binding_6"/>
    <property type="match status" value="1"/>
</dbReference>
<comment type="cofactor">
    <cofactor evidence="1">
        <name>heme b</name>
        <dbReference type="ChEBI" id="CHEBI:60344"/>
    </cofactor>
</comment>
<evidence type="ECO:0000259" key="16">
    <source>
        <dbReference type="PROSITE" id="PS51384"/>
    </source>
</evidence>
<dbReference type="SUPFAM" id="SSF46458">
    <property type="entry name" value="Globin-like"/>
    <property type="match status" value="1"/>
</dbReference>
<organism evidence="17 18">
    <name type="scientific">Citricoccus nitrophenolicus</name>
    <dbReference type="NCBI Taxonomy" id="863575"/>
    <lineage>
        <taxon>Bacteria</taxon>
        <taxon>Bacillati</taxon>
        <taxon>Actinomycetota</taxon>
        <taxon>Actinomycetes</taxon>
        <taxon>Micrococcales</taxon>
        <taxon>Micrococcaceae</taxon>
        <taxon>Citricoccus</taxon>
    </lineage>
</organism>
<dbReference type="Proteomes" id="UP001484097">
    <property type="component" value="Unassembled WGS sequence"/>
</dbReference>
<evidence type="ECO:0000256" key="14">
    <source>
        <dbReference type="RuleBase" id="RU000356"/>
    </source>
</evidence>
<dbReference type="PROSITE" id="PS01033">
    <property type="entry name" value="GLOBIN"/>
    <property type="match status" value="1"/>
</dbReference>
<feature type="domain" description="Globin" evidence="15">
    <location>
        <begin position="1"/>
        <end position="141"/>
    </location>
</feature>
<evidence type="ECO:0000256" key="4">
    <source>
        <dbReference type="ARBA" id="ARBA00022617"/>
    </source>
</evidence>
<evidence type="ECO:0000256" key="11">
    <source>
        <dbReference type="ARBA" id="ARBA00023027"/>
    </source>
</evidence>
<sequence>MLSDTARPVIEATLPVVAAHLDEITPRFYARMFAARPELLDGIFSRANQRNGTQQKALAGSIAAFASHLLQHPDTLPEKVLSRIAHKHTSLGIVEEQYPIVYEHLFAAIAEVLGDAVTEEVAAAWSEVYWLMADALVKIEKGLYAQQANDRVWTPWRLVAKEAAGRGSITFRLEPADETPASAGRPGQYVSVRVKLQDGLRQCRQYSLSGEATSTSTRVFTTKLDEGGEVSPHLHAHLNVGDVIELSHPYGDIELDTSDAPIVLATAGIGCTPSASVLHNLAASASERQVLVLHAERSEQDWALKEQMRESLTSLPNADLTLWLEDTAGAAEELAPREGFMDLAHVELPANAKVYLCGPLPFMRAVRSQAIAAGIPATDIHYEVFGPDLWLAA</sequence>
<accession>A0ABV0IH18</accession>
<dbReference type="SUPFAM" id="SSF63380">
    <property type="entry name" value="Riboflavin synthase domain-like"/>
    <property type="match status" value="1"/>
</dbReference>
<dbReference type="InterPro" id="IPR009050">
    <property type="entry name" value="Globin-like_sf"/>
</dbReference>
<keyword evidence="8" id="KW-0521">NADP</keyword>
<feature type="domain" description="FAD-binding FR-type" evidence="16">
    <location>
        <begin position="151"/>
        <end position="256"/>
    </location>
</feature>
<evidence type="ECO:0000313" key="17">
    <source>
        <dbReference type="EMBL" id="MEO9247456.1"/>
    </source>
</evidence>
<evidence type="ECO:0000256" key="1">
    <source>
        <dbReference type="ARBA" id="ARBA00001970"/>
    </source>
</evidence>
<evidence type="ECO:0000256" key="5">
    <source>
        <dbReference type="ARBA" id="ARBA00022621"/>
    </source>
</evidence>
<dbReference type="InterPro" id="IPR039261">
    <property type="entry name" value="FNR_nucleotide-bd"/>
</dbReference>
<evidence type="ECO:0000259" key="15">
    <source>
        <dbReference type="PROSITE" id="PS01033"/>
    </source>
</evidence>
<dbReference type="Pfam" id="PF00042">
    <property type="entry name" value="Globin"/>
    <property type="match status" value="1"/>
</dbReference>
<evidence type="ECO:0000256" key="8">
    <source>
        <dbReference type="ARBA" id="ARBA00022857"/>
    </source>
</evidence>
<dbReference type="SUPFAM" id="SSF52343">
    <property type="entry name" value="Ferredoxin reductase-like, C-terminal NADP-linked domain"/>
    <property type="match status" value="1"/>
</dbReference>
<dbReference type="CDD" id="cd14782">
    <property type="entry name" value="FHb-globin_2"/>
    <property type="match status" value="1"/>
</dbReference>
<reference evidence="17 18" key="1">
    <citation type="submission" date="2024-05" db="EMBL/GenBank/DDBJ databases">
        <authorList>
            <person name="Yi C."/>
        </authorList>
    </citation>
    <scope>NUCLEOTIDE SEQUENCE [LARGE SCALE GENOMIC DNA]</scope>
    <source>
        <strain evidence="17 18">XS13</strain>
    </source>
</reference>
<proteinExistence type="inferred from homology"/>
<protein>
    <recommendedName>
        <fullName evidence="3">nitric oxide dioxygenase</fullName>
        <ecNumber evidence="3">1.14.12.17</ecNumber>
    </recommendedName>
</protein>
<dbReference type="EMBL" id="JBDXMX010000002">
    <property type="protein sequence ID" value="MEO9247456.1"/>
    <property type="molecule type" value="Genomic_DNA"/>
</dbReference>
<dbReference type="Gene3D" id="3.40.50.80">
    <property type="entry name" value="Nucleotide-binding domain of ferredoxin-NADP reductase (FNR) module"/>
    <property type="match status" value="1"/>
</dbReference>
<keyword evidence="7" id="KW-0479">Metal-binding</keyword>
<name>A0ABV0IH18_9MICC</name>
<keyword evidence="5 14" id="KW-0561">Oxygen transport</keyword>
<dbReference type="RefSeq" id="WP_347920042.1">
    <property type="nucleotide sequence ID" value="NZ_JBDXMX010000002.1"/>
</dbReference>
<dbReference type="InterPro" id="IPR012292">
    <property type="entry name" value="Globin/Proto"/>
</dbReference>
<evidence type="ECO:0000256" key="9">
    <source>
        <dbReference type="ARBA" id="ARBA00023004"/>
    </source>
</evidence>
<dbReference type="InterPro" id="IPR001433">
    <property type="entry name" value="OxRdtase_FAD/NAD-bd"/>
</dbReference>
<keyword evidence="10" id="KW-0411">Iron-sulfur</keyword>
<dbReference type="InterPro" id="IPR017938">
    <property type="entry name" value="Riboflavin_synthase-like_b-brl"/>
</dbReference>
<dbReference type="PANTHER" id="PTHR43396">
    <property type="entry name" value="FLAVOHEMOPROTEIN"/>
    <property type="match status" value="1"/>
</dbReference>
<dbReference type="CDD" id="cd06184">
    <property type="entry name" value="flavohem_like_fad_nad_binding"/>
    <property type="match status" value="1"/>
</dbReference>
<evidence type="ECO:0000256" key="7">
    <source>
        <dbReference type="ARBA" id="ARBA00022723"/>
    </source>
</evidence>
<evidence type="ECO:0000256" key="13">
    <source>
        <dbReference type="ARBA" id="ARBA00049433"/>
    </source>
</evidence>